<dbReference type="Proteomes" id="UP001595645">
    <property type="component" value="Unassembled WGS sequence"/>
</dbReference>
<keyword evidence="3" id="KW-1185">Reference proteome</keyword>
<organism evidence="2 3">
    <name type="scientific">Amycolatopsis speibonae</name>
    <dbReference type="NCBI Taxonomy" id="1450224"/>
    <lineage>
        <taxon>Bacteria</taxon>
        <taxon>Bacillati</taxon>
        <taxon>Actinomycetota</taxon>
        <taxon>Actinomycetes</taxon>
        <taxon>Pseudonocardiales</taxon>
        <taxon>Pseudonocardiaceae</taxon>
        <taxon>Amycolatopsis</taxon>
    </lineage>
</organism>
<reference evidence="3" key="1">
    <citation type="journal article" date="2019" name="Int. J. Syst. Evol. Microbiol.">
        <title>The Global Catalogue of Microorganisms (GCM) 10K type strain sequencing project: providing services to taxonomists for standard genome sequencing and annotation.</title>
        <authorList>
            <consortium name="The Broad Institute Genomics Platform"/>
            <consortium name="The Broad Institute Genome Sequencing Center for Infectious Disease"/>
            <person name="Wu L."/>
            <person name="Ma J."/>
        </authorList>
    </citation>
    <scope>NUCLEOTIDE SEQUENCE [LARGE SCALE GENOMIC DNA]</scope>
    <source>
        <strain evidence="3">CGMCC 4.7676</strain>
    </source>
</reference>
<comment type="caution">
    <text evidence="2">The sequence shown here is derived from an EMBL/GenBank/DDBJ whole genome shotgun (WGS) entry which is preliminary data.</text>
</comment>
<dbReference type="InterPro" id="IPR025870">
    <property type="entry name" value="Glyoxalase-like_dom"/>
</dbReference>
<dbReference type="EMBL" id="JBHRWK010000038">
    <property type="protein sequence ID" value="MFC3452578.1"/>
    <property type="molecule type" value="Genomic_DNA"/>
</dbReference>
<dbReference type="InterPro" id="IPR029068">
    <property type="entry name" value="Glyas_Bleomycin-R_OHBP_Dase"/>
</dbReference>
<proteinExistence type="predicted"/>
<feature type="domain" description="Glyoxalase-like" evidence="1">
    <location>
        <begin position="6"/>
        <end position="175"/>
    </location>
</feature>
<dbReference type="Gene3D" id="3.10.180.10">
    <property type="entry name" value="2,3-Dihydroxybiphenyl 1,2-Dioxygenase, domain 1"/>
    <property type="match status" value="1"/>
</dbReference>
<evidence type="ECO:0000313" key="2">
    <source>
        <dbReference type="EMBL" id="MFC3452578.1"/>
    </source>
</evidence>
<evidence type="ECO:0000259" key="1">
    <source>
        <dbReference type="Pfam" id="PF13468"/>
    </source>
</evidence>
<dbReference type="RefSeq" id="WP_378241354.1">
    <property type="nucleotide sequence ID" value="NZ_JBHRWK010000038.1"/>
</dbReference>
<dbReference type="Pfam" id="PF13468">
    <property type="entry name" value="Glyoxalase_3"/>
    <property type="match status" value="1"/>
</dbReference>
<gene>
    <name evidence="2" type="ORF">ACFOSH_24330</name>
</gene>
<evidence type="ECO:0000313" key="3">
    <source>
        <dbReference type="Proteomes" id="UP001595645"/>
    </source>
</evidence>
<protein>
    <submittedName>
        <fullName evidence="2">VOC family protein</fullName>
    </submittedName>
</protein>
<dbReference type="SUPFAM" id="SSF54593">
    <property type="entry name" value="Glyoxalase/Bleomycin resistance protein/Dihydroxybiphenyl dioxygenase"/>
    <property type="match status" value="1"/>
</dbReference>
<sequence length="237" mass="26039">MLRCSHVLCRVDDVDSAVSDLIDLGFSVEWGSVQEKACNAFIWFSEGPFIEFFEFPSLLGRLRWPVSAVFGRGMGNRIAKWAADGHGWRDVALETDDIDLKGTRTQLKARGLSVSRRFRNSRTGPDGRQVRYQVIAPRSAALPFVVSAYDPPQRPDAITHPNGATGVNAVYFGLRPEHRADYGRLVGPDPWLRPYASAVPGVLLVELAGLTTPLDPSRAGGAAFVPAWPTQKQEPPL</sequence>
<name>A0ABV7P283_9PSEU</name>
<accession>A0ABV7P283</accession>